<dbReference type="InterPro" id="IPR036922">
    <property type="entry name" value="Rieske_2Fe-2S_sf"/>
</dbReference>
<dbReference type="EMBL" id="CP022742">
    <property type="protein sequence ID" value="ASU23893.1"/>
    <property type="molecule type" value="Genomic_DNA"/>
</dbReference>
<sequence>MANNTVFQAICDINDIVPGTGVCALVNGEQVALFRPTEAQEVMAISNMDPFARANVLSRGFICQHQEQFWVASPLKKQRFNLITGQCMEDERFSVKAYAARVTDGVVEVAA</sequence>
<keyword evidence="5" id="KW-0560">Oxidoreductase</keyword>
<evidence type="ECO:0000259" key="15">
    <source>
        <dbReference type="PROSITE" id="PS51296"/>
    </source>
</evidence>
<keyword evidence="7" id="KW-0411">Iron-sulfur</keyword>
<evidence type="ECO:0000256" key="12">
    <source>
        <dbReference type="ARBA" id="ARBA00065371"/>
    </source>
</evidence>
<name>A0A223N2G5_9VIBR</name>
<dbReference type="InterPro" id="IPR012748">
    <property type="entry name" value="Rieske-like_NirD"/>
</dbReference>
<evidence type="ECO:0000313" key="17">
    <source>
        <dbReference type="Proteomes" id="UP000215148"/>
    </source>
</evidence>
<comment type="subunit">
    <text evidence="12">Associates with NirB.</text>
</comment>
<evidence type="ECO:0000256" key="2">
    <source>
        <dbReference type="ARBA" id="ARBA00022490"/>
    </source>
</evidence>
<dbReference type="PROSITE" id="PS51296">
    <property type="entry name" value="RIESKE"/>
    <property type="match status" value="1"/>
</dbReference>
<keyword evidence="9" id="KW-0534">Nitrate assimilation</keyword>
<comment type="subcellular location">
    <subcellularLocation>
        <location evidence="1">Cytoplasm</location>
    </subcellularLocation>
</comment>
<evidence type="ECO:0000256" key="10">
    <source>
        <dbReference type="ARBA" id="ARBA00050150"/>
    </source>
</evidence>
<keyword evidence="2" id="KW-0963">Cytoplasm</keyword>
<evidence type="ECO:0000256" key="5">
    <source>
        <dbReference type="ARBA" id="ARBA00023002"/>
    </source>
</evidence>
<keyword evidence="4" id="KW-0479">Metal-binding</keyword>
<comment type="function">
    <text evidence="11">Required for activity of the reductase.</text>
</comment>
<keyword evidence="3" id="KW-0001">2Fe-2S</keyword>
<dbReference type="GO" id="GO:0046872">
    <property type="term" value="F:metal ion binding"/>
    <property type="evidence" value="ECO:0007669"/>
    <property type="project" value="UniProtKB-KW"/>
</dbReference>
<dbReference type="InterPro" id="IPR017881">
    <property type="entry name" value="NirD"/>
</dbReference>
<dbReference type="AlphaFoldDB" id="A0A223N2G5"/>
<dbReference type="PANTHER" id="PTHR40562">
    <property type="match status" value="1"/>
</dbReference>
<dbReference type="GO" id="GO:0042128">
    <property type="term" value="P:nitrate assimilation"/>
    <property type="evidence" value="ECO:0007669"/>
    <property type="project" value="UniProtKB-KW"/>
</dbReference>
<dbReference type="SUPFAM" id="SSF50022">
    <property type="entry name" value="ISP domain"/>
    <property type="match status" value="1"/>
</dbReference>
<dbReference type="GO" id="GO:0051537">
    <property type="term" value="F:2 iron, 2 sulfur cluster binding"/>
    <property type="evidence" value="ECO:0007669"/>
    <property type="project" value="UniProtKB-KW"/>
</dbReference>
<evidence type="ECO:0000256" key="8">
    <source>
        <dbReference type="ARBA" id="ARBA00023027"/>
    </source>
</evidence>
<dbReference type="NCBIfam" id="NF007066">
    <property type="entry name" value="PRK09511.1"/>
    <property type="match status" value="1"/>
</dbReference>
<dbReference type="Proteomes" id="UP000215148">
    <property type="component" value="Chromosome 2"/>
</dbReference>
<organism evidence="16 17">
    <name type="scientific">Vibrio qinghaiensis</name>
    <dbReference type="NCBI Taxonomy" id="2025808"/>
    <lineage>
        <taxon>Bacteria</taxon>
        <taxon>Pseudomonadati</taxon>
        <taxon>Pseudomonadota</taxon>
        <taxon>Gammaproteobacteria</taxon>
        <taxon>Vibrionales</taxon>
        <taxon>Vibrionaceae</taxon>
        <taxon>Vibrio</taxon>
    </lineage>
</organism>
<comment type="catalytic activity">
    <reaction evidence="10">
        <text>NH4(+) + 3 NAD(+) + 2 H2O = nitrite + 3 NADH + 5 H(+)</text>
        <dbReference type="Rhea" id="RHEA:24628"/>
        <dbReference type="ChEBI" id="CHEBI:15377"/>
        <dbReference type="ChEBI" id="CHEBI:15378"/>
        <dbReference type="ChEBI" id="CHEBI:16301"/>
        <dbReference type="ChEBI" id="CHEBI:28938"/>
        <dbReference type="ChEBI" id="CHEBI:57540"/>
        <dbReference type="ChEBI" id="CHEBI:57945"/>
        <dbReference type="EC" id="1.7.1.15"/>
    </reaction>
</comment>
<evidence type="ECO:0000256" key="7">
    <source>
        <dbReference type="ARBA" id="ARBA00023014"/>
    </source>
</evidence>
<dbReference type="NCBIfam" id="TIGR02378">
    <property type="entry name" value="nirD_assim_sml"/>
    <property type="match status" value="1"/>
</dbReference>
<dbReference type="Pfam" id="PF13806">
    <property type="entry name" value="Rieske_2"/>
    <property type="match status" value="1"/>
</dbReference>
<evidence type="ECO:0000313" key="16">
    <source>
        <dbReference type="EMBL" id="ASU23893.1"/>
    </source>
</evidence>
<accession>A0A223N2G5</accession>
<dbReference type="GO" id="GO:0005737">
    <property type="term" value="C:cytoplasm"/>
    <property type="evidence" value="ECO:0007669"/>
    <property type="project" value="UniProtKB-SubCell"/>
</dbReference>
<feature type="domain" description="Rieske" evidence="15">
    <location>
        <begin position="8"/>
        <end position="109"/>
    </location>
</feature>
<dbReference type="EC" id="1.7.1.15" evidence="13"/>
<reference evidence="16 17" key="1">
    <citation type="submission" date="2017-08" db="EMBL/GenBank/DDBJ databases">
        <title>The Vibrio qinghaiensis sp.-Q67 is a luminous bacteria isolated firstly from Qinghai lake, Qinghai province, China, which has been proved to be very sensitive to detect environmental and food pollutants. Therefore, complete genome analysis of V. qinghaiensis sp.-Q67 highlights the potential application of this strain on detection of hazards in the contaminated environments.</title>
        <authorList>
            <person name="Gong L."/>
        </authorList>
    </citation>
    <scope>NUCLEOTIDE SEQUENCE [LARGE SCALE GENOMIC DNA]</scope>
    <source>
        <strain evidence="16 17">Q67</strain>
    </source>
</reference>
<evidence type="ECO:0000256" key="4">
    <source>
        <dbReference type="ARBA" id="ARBA00022723"/>
    </source>
</evidence>
<dbReference type="KEGG" id="vqi:CCZ37_15050"/>
<dbReference type="PANTHER" id="PTHR40562:SF1">
    <property type="entry name" value="NITRITE REDUCTASE (NADH) SMALL SUBUNIT"/>
    <property type="match status" value="1"/>
</dbReference>
<keyword evidence="6" id="KW-0408">Iron</keyword>
<dbReference type="InterPro" id="IPR017941">
    <property type="entry name" value="Rieske_2Fe-2S"/>
</dbReference>
<proteinExistence type="predicted"/>
<keyword evidence="8" id="KW-0520">NAD</keyword>
<evidence type="ECO:0000256" key="13">
    <source>
        <dbReference type="ARBA" id="ARBA00066506"/>
    </source>
</evidence>
<protein>
    <recommendedName>
        <fullName evidence="14">Nitrite reductase (NADH) small subunit</fullName>
        <ecNumber evidence="13">1.7.1.15</ecNumber>
    </recommendedName>
</protein>
<dbReference type="PROSITE" id="PS51300">
    <property type="entry name" value="NIRD"/>
    <property type="match status" value="1"/>
</dbReference>
<dbReference type="CDD" id="cd03529">
    <property type="entry name" value="Rieske_NirD"/>
    <property type="match status" value="1"/>
</dbReference>
<gene>
    <name evidence="16" type="primary">nirD</name>
    <name evidence="16" type="ORF">CCZ37_15050</name>
</gene>
<evidence type="ECO:0000256" key="11">
    <source>
        <dbReference type="ARBA" id="ARBA00059104"/>
    </source>
</evidence>
<evidence type="ECO:0000256" key="9">
    <source>
        <dbReference type="ARBA" id="ARBA00023063"/>
    </source>
</evidence>
<evidence type="ECO:0000256" key="3">
    <source>
        <dbReference type="ARBA" id="ARBA00022714"/>
    </source>
</evidence>
<dbReference type="Gene3D" id="2.102.10.10">
    <property type="entry name" value="Rieske [2Fe-2S] iron-sulphur domain"/>
    <property type="match status" value="1"/>
</dbReference>
<dbReference type="FunFam" id="2.102.10.10:FF:000002">
    <property type="entry name" value="Nitrite reductase [NAD(P)H] small subunit"/>
    <property type="match status" value="1"/>
</dbReference>
<dbReference type="GO" id="GO:0106316">
    <property type="term" value="F:nitrite reductase (NADH) activity"/>
    <property type="evidence" value="ECO:0007669"/>
    <property type="project" value="UniProtKB-EC"/>
</dbReference>
<evidence type="ECO:0000256" key="1">
    <source>
        <dbReference type="ARBA" id="ARBA00004496"/>
    </source>
</evidence>
<dbReference type="RefSeq" id="WP_010319680.1">
    <property type="nucleotide sequence ID" value="NZ_CAWNHI010000002.1"/>
</dbReference>
<keyword evidence="17" id="KW-1185">Reference proteome</keyword>
<evidence type="ECO:0000256" key="14">
    <source>
        <dbReference type="ARBA" id="ARBA00072071"/>
    </source>
</evidence>
<evidence type="ECO:0000256" key="6">
    <source>
        <dbReference type="ARBA" id="ARBA00023004"/>
    </source>
</evidence>
<dbReference type="GO" id="GO:0009344">
    <property type="term" value="C:nitrite reductase complex [NAD(P)H]"/>
    <property type="evidence" value="ECO:0007669"/>
    <property type="project" value="TreeGrafter"/>
</dbReference>